<name>A0A6N1BBN3_9BURK</name>
<evidence type="ECO:0000256" key="13">
    <source>
        <dbReference type="ARBA" id="ARBA00053015"/>
    </source>
</evidence>
<dbReference type="GO" id="GO:0005524">
    <property type="term" value="F:ATP binding"/>
    <property type="evidence" value="ECO:0007669"/>
    <property type="project" value="UniProtKB-KW"/>
</dbReference>
<keyword evidence="11 15" id="KW-0472">Membrane</keyword>
<dbReference type="EMBL" id="JABEMD010000006">
    <property type="protein sequence ID" value="NNH10337.1"/>
    <property type="molecule type" value="Genomic_DNA"/>
</dbReference>
<evidence type="ECO:0000256" key="14">
    <source>
        <dbReference type="SAM" id="Coils"/>
    </source>
</evidence>
<dbReference type="NCBIfam" id="TIGR01007">
    <property type="entry name" value="eps_fam"/>
    <property type="match status" value="1"/>
</dbReference>
<dbReference type="Gene3D" id="3.40.50.300">
    <property type="entry name" value="P-loop containing nucleotide triphosphate hydrolases"/>
    <property type="match status" value="1"/>
</dbReference>
<dbReference type="InterPro" id="IPR032807">
    <property type="entry name" value="GNVR"/>
</dbReference>
<evidence type="ECO:0000313" key="18">
    <source>
        <dbReference type="EMBL" id="USE76818.1"/>
    </source>
</evidence>
<dbReference type="PANTHER" id="PTHR32309:SF32">
    <property type="entry name" value="TYROSINE-PROTEIN KINASE ETK-RELATED"/>
    <property type="match status" value="1"/>
</dbReference>
<dbReference type="SUPFAM" id="SSF52540">
    <property type="entry name" value="P-loop containing nucleoside triphosphate hydrolases"/>
    <property type="match status" value="1"/>
</dbReference>
<evidence type="ECO:0000256" key="6">
    <source>
        <dbReference type="ARBA" id="ARBA00022692"/>
    </source>
</evidence>
<reference evidence="17 19" key="1">
    <citation type="submission" date="2020-05" db="EMBL/GenBank/DDBJ databases">
        <title>MicrobeNet Type strains.</title>
        <authorList>
            <person name="Nicholson A.C."/>
        </authorList>
    </citation>
    <scope>NUCLEOTIDE SEQUENCE [LARGE SCALE GENOMIC DNA]</scope>
    <source>
        <strain evidence="17 19">ATCC 700815</strain>
    </source>
</reference>
<dbReference type="Proteomes" id="UP000542973">
    <property type="component" value="Unassembled WGS sequence"/>
</dbReference>
<evidence type="ECO:0000256" key="11">
    <source>
        <dbReference type="ARBA" id="ARBA00023136"/>
    </source>
</evidence>
<evidence type="ECO:0000256" key="2">
    <source>
        <dbReference type="ARBA" id="ARBA00008883"/>
    </source>
</evidence>
<evidence type="ECO:0000256" key="9">
    <source>
        <dbReference type="ARBA" id="ARBA00022840"/>
    </source>
</evidence>
<dbReference type="AlphaFoldDB" id="A0A6N1BBN3"/>
<keyword evidence="20" id="KW-1185">Reference proteome</keyword>
<dbReference type="GO" id="GO:0005886">
    <property type="term" value="C:plasma membrane"/>
    <property type="evidence" value="ECO:0007669"/>
    <property type="project" value="UniProtKB-SubCell"/>
</dbReference>
<gene>
    <name evidence="17" type="ORF">HLB16_05500</name>
    <name evidence="18" type="ORF">NDR89_06020</name>
</gene>
<dbReference type="InterPro" id="IPR050445">
    <property type="entry name" value="Bact_polysacc_biosynth/exp"/>
</dbReference>
<dbReference type="InterPro" id="IPR005700">
    <property type="entry name" value="EPS_ExoP-like"/>
</dbReference>
<comment type="subcellular location">
    <subcellularLocation>
        <location evidence="1">Cell inner membrane</location>
        <topology evidence="1">Multi-pass membrane protein</topology>
    </subcellularLocation>
</comment>
<keyword evidence="10 15" id="KW-1133">Transmembrane helix</keyword>
<dbReference type="EC" id="2.7.10.2" evidence="17"/>
<evidence type="ECO:0000256" key="10">
    <source>
        <dbReference type="ARBA" id="ARBA00022989"/>
    </source>
</evidence>
<dbReference type="Proteomes" id="UP001056648">
    <property type="component" value="Chromosome 1"/>
</dbReference>
<feature type="transmembrane region" description="Helical" evidence="15">
    <location>
        <begin position="35"/>
        <end position="54"/>
    </location>
</feature>
<evidence type="ECO:0000313" key="19">
    <source>
        <dbReference type="Proteomes" id="UP000542973"/>
    </source>
</evidence>
<dbReference type="Pfam" id="PF13614">
    <property type="entry name" value="AAA_31"/>
    <property type="match status" value="1"/>
</dbReference>
<evidence type="ECO:0000259" key="16">
    <source>
        <dbReference type="SMART" id="SM00382"/>
    </source>
</evidence>
<evidence type="ECO:0000313" key="20">
    <source>
        <dbReference type="Proteomes" id="UP001056648"/>
    </source>
</evidence>
<dbReference type="InterPro" id="IPR025669">
    <property type="entry name" value="AAA_dom"/>
</dbReference>
<comment type="similarity">
    <text evidence="2">Belongs to the etk/wzc family.</text>
</comment>
<dbReference type="InterPro" id="IPR003856">
    <property type="entry name" value="LPS_length_determ_N"/>
</dbReference>
<dbReference type="NCBIfam" id="TIGR01005">
    <property type="entry name" value="eps_transp_fam"/>
    <property type="match status" value="1"/>
</dbReference>
<reference evidence="18" key="2">
    <citation type="submission" date="2022-06" db="EMBL/GenBank/DDBJ databases">
        <title>Complete genome sequence and characterization of Cupriavidus gilardii QJ1 isolated from contaminating cells.</title>
        <authorList>
            <person name="Qi J."/>
        </authorList>
    </citation>
    <scope>NUCLEOTIDE SEQUENCE</scope>
    <source>
        <strain evidence="18">QJ1</strain>
    </source>
</reference>
<feature type="domain" description="AAA+ ATPase" evidence="16">
    <location>
        <begin position="545"/>
        <end position="708"/>
    </location>
</feature>
<dbReference type="GO" id="GO:0004715">
    <property type="term" value="F:non-membrane spanning protein tyrosine kinase activity"/>
    <property type="evidence" value="ECO:0007669"/>
    <property type="project" value="UniProtKB-EC"/>
</dbReference>
<sequence>MNSNNIRSTHAERADDRDGMVDLTSWFDVLARYRWTFLTVAGLVIALGAIYALIARPVYRADIMVQVEESTNTTAATNRVAAQISPVIEVKSAASAEIELLQSRMVVGRAVDNLMLNVEASPRYFPVIGRAIAQNNSELSRPGLFGWGGFAWGSESIAVSELTVPAEMDERRITVTALGNGEYRVGFDSDPARANGKVGEPLTVKTAYGPVNLTISKLDGRPGAQFTLRHLPRLAAIARLQQQLHIMERGKQSGVIGVTLEGDSPQLTAAILNEIGMEYVEQNVRRKAAEAEKSLEFLQGQMPQLRQQVEAAESRYNAMRNQRGTVDLSEESKLILAQSVQIQTRLQELKQKRQELAMRFVGDHPSITAIDGQIDSLTAQLNGVTGRIQRLPDVEQNVLRLMRDVKVNTELYQALLNDVQQLKLMKASKVGTARLVDPANVPLKPVRPNRPLIVAVAVGLGVLAGLLMVVVRRSLDGGLTDADEIEQQTGLTVYATIPLSQQQTRKFGGAKPLPGLLALQEPEDPAMESLRSFRTALQFALVGSRNRIVVITGPAPGVGKSFIAANFAAILGAGGKRVALVDADLRRGGLNHRFGSRRSPGLSDVLLGTPLDKVVQRQVAPGLDFIPTGAQAPQPADMLNSPGMEALIDELKARYDVVLIDSPPVLAAADAGILASRAGAVFLVARADVTTASELQATDKAIRHAGGDVKGVLFNGLHVEGRWYRSHYHFGKYRYMNQYSAIKARRA</sequence>
<feature type="coiled-coil region" evidence="14">
    <location>
        <begin position="281"/>
        <end position="359"/>
    </location>
</feature>
<dbReference type="SMART" id="SM00382">
    <property type="entry name" value="AAA"/>
    <property type="match status" value="1"/>
</dbReference>
<dbReference type="Pfam" id="PF13807">
    <property type="entry name" value="GNVR"/>
    <property type="match status" value="1"/>
</dbReference>
<evidence type="ECO:0000256" key="7">
    <source>
        <dbReference type="ARBA" id="ARBA00022741"/>
    </source>
</evidence>
<organism evidence="17 19">
    <name type="scientific">Cupriavidus gilardii</name>
    <dbReference type="NCBI Taxonomy" id="82541"/>
    <lineage>
        <taxon>Bacteria</taxon>
        <taxon>Pseudomonadati</taxon>
        <taxon>Pseudomonadota</taxon>
        <taxon>Betaproteobacteria</taxon>
        <taxon>Burkholderiales</taxon>
        <taxon>Burkholderiaceae</taxon>
        <taxon>Cupriavidus</taxon>
    </lineage>
</organism>
<feature type="transmembrane region" description="Helical" evidence="15">
    <location>
        <begin position="452"/>
        <end position="471"/>
    </location>
</feature>
<dbReference type="Pfam" id="PF02706">
    <property type="entry name" value="Wzz"/>
    <property type="match status" value="1"/>
</dbReference>
<dbReference type="InterPro" id="IPR027417">
    <property type="entry name" value="P-loop_NTPase"/>
</dbReference>
<keyword evidence="6 15" id="KW-0812">Transmembrane</keyword>
<keyword evidence="3" id="KW-1003">Cell membrane</keyword>
<evidence type="ECO:0000313" key="17">
    <source>
        <dbReference type="EMBL" id="NNH10337.1"/>
    </source>
</evidence>
<dbReference type="CDD" id="cd05387">
    <property type="entry name" value="BY-kinase"/>
    <property type="match status" value="1"/>
</dbReference>
<dbReference type="RefSeq" id="WP_053823275.1">
    <property type="nucleotide sequence ID" value="NZ_CP054624.1"/>
</dbReference>
<dbReference type="InterPro" id="IPR005702">
    <property type="entry name" value="Wzc-like_C"/>
</dbReference>
<evidence type="ECO:0000256" key="1">
    <source>
        <dbReference type="ARBA" id="ARBA00004429"/>
    </source>
</evidence>
<evidence type="ECO:0000256" key="3">
    <source>
        <dbReference type="ARBA" id="ARBA00022475"/>
    </source>
</evidence>
<dbReference type="EMBL" id="CP098735">
    <property type="protein sequence ID" value="USE76818.1"/>
    <property type="molecule type" value="Genomic_DNA"/>
</dbReference>
<dbReference type="Pfam" id="PF23607">
    <property type="entry name" value="WZC_N"/>
    <property type="match status" value="1"/>
</dbReference>
<keyword evidence="5 17" id="KW-0808">Transferase</keyword>
<evidence type="ECO:0000256" key="12">
    <source>
        <dbReference type="ARBA" id="ARBA00023137"/>
    </source>
</evidence>
<dbReference type="PANTHER" id="PTHR32309">
    <property type="entry name" value="TYROSINE-PROTEIN KINASE"/>
    <property type="match status" value="1"/>
</dbReference>
<keyword evidence="9" id="KW-0067">ATP-binding</keyword>
<evidence type="ECO:0000256" key="4">
    <source>
        <dbReference type="ARBA" id="ARBA00022519"/>
    </source>
</evidence>
<dbReference type="InterPro" id="IPR003593">
    <property type="entry name" value="AAA+_ATPase"/>
</dbReference>
<protein>
    <submittedName>
        <fullName evidence="17">Polysaccharide biosynthesis tyrosine autokinase</fullName>
        <ecNumber evidence="17">2.7.10.2</ecNumber>
    </submittedName>
</protein>
<comment type="catalytic activity">
    <reaction evidence="13">
        <text>L-tyrosyl-[protein] + ATP = O-phospho-L-tyrosyl-[protein] + ADP + H(+)</text>
        <dbReference type="Rhea" id="RHEA:10596"/>
        <dbReference type="Rhea" id="RHEA-COMP:10136"/>
        <dbReference type="Rhea" id="RHEA-COMP:20101"/>
        <dbReference type="ChEBI" id="CHEBI:15378"/>
        <dbReference type="ChEBI" id="CHEBI:30616"/>
        <dbReference type="ChEBI" id="CHEBI:46858"/>
        <dbReference type="ChEBI" id="CHEBI:61978"/>
        <dbReference type="ChEBI" id="CHEBI:456216"/>
    </reaction>
</comment>
<evidence type="ECO:0000256" key="15">
    <source>
        <dbReference type="SAM" id="Phobius"/>
    </source>
</evidence>
<accession>A0A6N1BBN3</accession>
<evidence type="ECO:0000256" key="8">
    <source>
        <dbReference type="ARBA" id="ARBA00022777"/>
    </source>
</evidence>
<keyword evidence="8 17" id="KW-0418">Kinase</keyword>
<keyword evidence="7" id="KW-0547">Nucleotide-binding</keyword>
<keyword evidence="4" id="KW-0997">Cell inner membrane</keyword>
<keyword evidence="14" id="KW-0175">Coiled coil</keyword>
<evidence type="ECO:0000256" key="5">
    <source>
        <dbReference type="ARBA" id="ARBA00022679"/>
    </source>
</evidence>
<dbReference type="GeneID" id="70688684"/>
<proteinExistence type="inferred from homology"/>
<keyword evidence="12" id="KW-0829">Tyrosine-protein kinase</keyword>